<gene>
    <name evidence="3" type="ORF">E6O75_ATG06466</name>
</gene>
<feature type="region of interest" description="Disordered" evidence="1">
    <location>
        <begin position="1"/>
        <end position="46"/>
    </location>
</feature>
<dbReference type="AlphaFoldDB" id="A0A4Z1P2Q1"/>
<organism evidence="3 4">
    <name type="scientific">Venturia nashicola</name>
    <dbReference type="NCBI Taxonomy" id="86259"/>
    <lineage>
        <taxon>Eukaryota</taxon>
        <taxon>Fungi</taxon>
        <taxon>Dikarya</taxon>
        <taxon>Ascomycota</taxon>
        <taxon>Pezizomycotina</taxon>
        <taxon>Dothideomycetes</taxon>
        <taxon>Pleosporomycetidae</taxon>
        <taxon>Venturiales</taxon>
        <taxon>Venturiaceae</taxon>
        <taxon>Venturia</taxon>
    </lineage>
</organism>
<dbReference type="Gene3D" id="3.30.710.10">
    <property type="entry name" value="Potassium Channel Kv1.1, Chain A"/>
    <property type="match status" value="1"/>
</dbReference>
<dbReference type="InterPro" id="IPR011333">
    <property type="entry name" value="SKP1/BTB/POZ_sf"/>
</dbReference>
<name>A0A4Z1P2Q1_9PEZI</name>
<feature type="compositionally biased region" description="Basic and acidic residues" evidence="1">
    <location>
        <begin position="22"/>
        <end position="34"/>
    </location>
</feature>
<feature type="compositionally biased region" description="Polar residues" evidence="1">
    <location>
        <begin position="9"/>
        <end position="19"/>
    </location>
</feature>
<evidence type="ECO:0000256" key="1">
    <source>
        <dbReference type="SAM" id="MobiDB-lite"/>
    </source>
</evidence>
<evidence type="ECO:0000313" key="4">
    <source>
        <dbReference type="Proteomes" id="UP000298493"/>
    </source>
</evidence>
<keyword evidence="4" id="KW-1185">Reference proteome</keyword>
<evidence type="ECO:0000313" key="3">
    <source>
        <dbReference type="EMBL" id="TID18390.1"/>
    </source>
</evidence>
<proteinExistence type="predicted"/>
<dbReference type="EMBL" id="SNSC02000014">
    <property type="protein sequence ID" value="TID18390.1"/>
    <property type="molecule type" value="Genomic_DNA"/>
</dbReference>
<reference evidence="3 4" key="1">
    <citation type="submission" date="2019-04" db="EMBL/GenBank/DDBJ databases">
        <title>High contiguity whole genome sequence and gene annotation resource for two Venturia nashicola isolates.</title>
        <authorList>
            <person name="Prokchorchik M."/>
            <person name="Won K."/>
            <person name="Lee Y."/>
            <person name="Choi E.D."/>
            <person name="Segonzac C."/>
            <person name="Sohn K.H."/>
        </authorList>
    </citation>
    <scope>NUCLEOTIDE SEQUENCE [LARGE SCALE GENOMIC DNA]</scope>
    <source>
        <strain evidence="3 4">PRI2</strain>
    </source>
</reference>
<dbReference type="Proteomes" id="UP000298493">
    <property type="component" value="Unassembled WGS sequence"/>
</dbReference>
<dbReference type="InterPro" id="IPR000210">
    <property type="entry name" value="BTB/POZ_dom"/>
</dbReference>
<protein>
    <recommendedName>
        <fullName evidence="2">BTB domain-containing protein</fullName>
    </recommendedName>
</protein>
<feature type="domain" description="BTB" evidence="2">
    <location>
        <begin position="56"/>
        <end position="131"/>
    </location>
</feature>
<dbReference type="PANTHER" id="PTHR47843:SF2">
    <property type="entry name" value="BTB DOMAIN-CONTAINING PROTEIN"/>
    <property type="match status" value="1"/>
</dbReference>
<dbReference type="Pfam" id="PF00651">
    <property type="entry name" value="BTB"/>
    <property type="match status" value="1"/>
</dbReference>
<dbReference type="STRING" id="86259.A0A4Z1P2Q1"/>
<comment type="caution">
    <text evidence="3">The sequence shown here is derived from an EMBL/GenBank/DDBJ whole genome shotgun (WGS) entry which is preliminary data.</text>
</comment>
<dbReference type="SUPFAM" id="SSF54695">
    <property type="entry name" value="POZ domain"/>
    <property type="match status" value="1"/>
</dbReference>
<dbReference type="CDD" id="cd18186">
    <property type="entry name" value="BTB_POZ_ZBTB_KLHL-like"/>
    <property type="match status" value="1"/>
</dbReference>
<accession>A0A4Z1P2Q1</accession>
<feature type="compositionally biased region" description="Polar residues" evidence="1">
    <location>
        <begin position="35"/>
        <end position="46"/>
    </location>
</feature>
<sequence length="343" mass="38881">MNDSDPQDLDSTSLSSVTISEDAEKVVNDTDSHDPTSTSPPLVINNKTSSARDWTRTITVRVGPEDSDTKRTRDFIVHEHILRAHSAFFEAALSHDWKESHQRIVKLPEGSPHTFDIYVHWIYSHKLEFTVKNLVTGIQDLIDAYILGDVLLDGDFRDRVIDDIVKPGAEKTVLLRKLIGKIYENTKEKDRLRTLAIDSVVYGMSNIWIIAGQQKKDVPEEALWDIVAAMHKASGFMERADAPFRHDTCHYHVHESGIKFWTKRRRMLAASLTNFTSKLGDNYLNRPFCEPSKRCATQPPQLLELYLKTANGIREGSDAIGPCVLPTQQSVQLIFNPTQQDSQ</sequence>
<dbReference type="PANTHER" id="PTHR47843">
    <property type="entry name" value="BTB DOMAIN-CONTAINING PROTEIN-RELATED"/>
    <property type="match status" value="1"/>
</dbReference>
<evidence type="ECO:0000259" key="2">
    <source>
        <dbReference type="PROSITE" id="PS50097"/>
    </source>
</evidence>
<dbReference type="PROSITE" id="PS50097">
    <property type="entry name" value="BTB"/>
    <property type="match status" value="1"/>
</dbReference>